<dbReference type="AlphaFoldDB" id="A0A875RT90"/>
<evidence type="ECO:0000313" key="2">
    <source>
        <dbReference type="Proteomes" id="UP000662931"/>
    </source>
</evidence>
<dbReference type="RefSeq" id="XP_038776822.1">
    <property type="nucleotide sequence ID" value="XM_038920894.1"/>
</dbReference>
<reference evidence="1" key="1">
    <citation type="submission" date="2020-10" db="EMBL/GenBank/DDBJ databases">
        <authorList>
            <person name="Roach M.J.R."/>
        </authorList>
    </citation>
    <scope>NUCLEOTIDE SEQUENCE</scope>
    <source>
        <strain evidence="1">CBS 1945</strain>
    </source>
</reference>
<protein>
    <submittedName>
        <fullName evidence="1">Uncharacterized protein</fullName>
    </submittedName>
</protein>
<gene>
    <name evidence="1" type="ORF">FOA43_000565</name>
</gene>
<proteinExistence type="predicted"/>
<organism evidence="1 2">
    <name type="scientific">Eeniella nana</name>
    <name type="common">Yeast</name>
    <name type="synonym">Brettanomyces nanus</name>
    <dbReference type="NCBI Taxonomy" id="13502"/>
    <lineage>
        <taxon>Eukaryota</taxon>
        <taxon>Fungi</taxon>
        <taxon>Dikarya</taxon>
        <taxon>Ascomycota</taxon>
        <taxon>Saccharomycotina</taxon>
        <taxon>Pichiomycetes</taxon>
        <taxon>Pichiales</taxon>
        <taxon>Pichiaceae</taxon>
        <taxon>Brettanomyces</taxon>
    </lineage>
</organism>
<dbReference type="GeneID" id="62193966"/>
<dbReference type="OrthoDB" id="6021743at2759"/>
<name>A0A875RT90_EENNA</name>
<dbReference type="EMBL" id="CP064812">
    <property type="protein sequence ID" value="QPG73257.1"/>
    <property type="molecule type" value="Genomic_DNA"/>
</dbReference>
<dbReference type="Proteomes" id="UP000662931">
    <property type="component" value="Chromosome 1"/>
</dbReference>
<accession>A0A875RT90</accession>
<keyword evidence="2" id="KW-1185">Reference proteome</keyword>
<sequence>MISRAVGCQSPDQVHWSKSGEVFMLFKKELLLLKTKKEADIDASDLSGMFTSYRFAGTLMDWENMLISVLSDNEVVRVGQAKRHSQGQQNENNLIEIDCSELGVDLSCQTLIAGVTDSFNGYLMREVHGDLKLQCLLNERIAVLEGGIDTSKVLTLSQLTKLRIHSIAWTGKIDFEYIGIPVWPIVAESAFVVMTESSTTWFYMMSEDGNPKRLFSFETGLTVAKDGDEYVRKCKISDWIKDSGSDFVIAYLLMITTRNRVLLRQLRFSSGTKTLEMNSEFSETINGAQGIISTADFKKLGKHLQMLTILSTDKLQFVALNAKGIDERRETSLFGTRIQCTSMVQFVTSREADYHIILHTVVANPHRDLLYLKVDIPSLNSFSQAGPIVGKKYNYRKELPVDELPLFEKLNELREVSIFRILSLSLDPSGKFIGLLSSIYDPDQPIDGRIVSHREDVEFSVIPAYAKGNTFDTLLDIDTFNSVQSAPVLRIQSYHFLRSVLPEEDKTFELGEDSRASDHVVFEKKIDPESCLQQNLILSSLSDKVRLTNTFNDHAANKSNLERLAKIVVEMVRTGRIEISSEYDQLMCQQYLRLLGLAAPKGFWGKYESRHKIRIPIPGLPDTWETFAIGSTGNSPDHEGKLQPLLLRKDIVGRRAS</sequence>
<evidence type="ECO:0000313" key="1">
    <source>
        <dbReference type="EMBL" id="QPG73257.1"/>
    </source>
</evidence>
<dbReference type="KEGG" id="bnn:FOA43_000565"/>